<sequence length="97" mass="10217">MRWSEQDRADFAIAMGESFAAAVCPPVPVADASPQECCEAVRLALGVQVTPVVLAAVDATRLDSIAAAFGQWFETDPPSRSQVEAGVAATLARWPAE</sequence>
<gene>
    <name evidence="1" type="ORF">ACFOLH_01215</name>
</gene>
<proteinExistence type="predicted"/>
<organism evidence="1 2">
    <name type="scientific">Aquipuribacter hungaricus</name>
    <dbReference type="NCBI Taxonomy" id="545624"/>
    <lineage>
        <taxon>Bacteria</taxon>
        <taxon>Bacillati</taxon>
        <taxon>Actinomycetota</taxon>
        <taxon>Actinomycetes</taxon>
        <taxon>Micrococcales</taxon>
        <taxon>Intrasporangiaceae</taxon>
        <taxon>Aquipuribacter</taxon>
    </lineage>
</organism>
<protein>
    <submittedName>
        <fullName evidence="1">Uncharacterized protein</fullName>
    </submittedName>
</protein>
<name>A0ABV7WAZ9_9MICO</name>
<comment type="caution">
    <text evidence="1">The sequence shown here is derived from an EMBL/GenBank/DDBJ whole genome shotgun (WGS) entry which is preliminary data.</text>
</comment>
<keyword evidence="2" id="KW-1185">Reference proteome</keyword>
<dbReference type="RefSeq" id="WP_340290399.1">
    <property type="nucleotide sequence ID" value="NZ_JBBEOI010000018.1"/>
</dbReference>
<dbReference type="EMBL" id="JBHRWW010000001">
    <property type="protein sequence ID" value="MFC3686954.1"/>
    <property type="molecule type" value="Genomic_DNA"/>
</dbReference>
<evidence type="ECO:0000313" key="1">
    <source>
        <dbReference type="EMBL" id="MFC3686954.1"/>
    </source>
</evidence>
<evidence type="ECO:0000313" key="2">
    <source>
        <dbReference type="Proteomes" id="UP001595685"/>
    </source>
</evidence>
<accession>A0ABV7WAZ9</accession>
<reference evidence="2" key="1">
    <citation type="journal article" date="2019" name="Int. J. Syst. Evol. Microbiol.">
        <title>The Global Catalogue of Microorganisms (GCM) 10K type strain sequencing project: providing services to taxonomists for standard genome sequencing and annotation.</title>
        <authorList>
            <consortium name="The Broad Institute Genomics Platform"/>
            <consortium name="The Broad Institute Genome Sequencing Center for Infectious Disease"/>
            <person name="Wu L."/>
            <person name="Ma J."/>
        </authorList>
    </citation>
    <scope>NUCLEOTIDE SEQUENCE [LARGE SCALE GENOMIC DNA]</scope>
    <source>
        <strain evidence="2">NCAIM B.02333</strain>
    </source>
</reference>
<dbReference type="Proteomes" id="UP001595685">
    <property type="component" value="Unassembled WGS sequence"/>
</dbReference>